<comment type="subcellular location">
    <subcellularLocation>
        <location evidence="1">Cell membrane</location>
        <topology evidence="1">Multi-pass membrane protein</topology>
    </subcellularLocation>
</comment>
<dbReference type="InterPro" id="IPR042094">
    <property type="entry name" value="T2SS_GspF_sf"/>
</dbReference>
<feature type="transmembrane region" description="Helical" evidence="6">
    <location>
        <begin position="258"/>
        <end position="281"/>
    </location>
</feature>
<dbReference type="PANTHER" id="PTHR35007:SF3">
    <property type="entry name" value="POSSIBLE CONSERVED ALANINE RICH MEMBRANE PROTEIN"/>
    <property type="match status" value="1"/>
</dbReference>
<comment type="caution">
    <text evidence="8">The sequence shown here is derived from an EMBL/GenBank/DDBJ whole genome shotgun (WGS) entry which is preliminary data.</text>
</comment>
<gene>
    <name evidence="8" type="ORF">Bequi_11105</name>
</gene>
<evidence type="ECO:0000256" key="4">
    <source>
        <dbReference type="ARBA" id="ARBA00022989"/>
    </source>
</evidence>
<protein>
    <submittedName>
        <fullName evidence="8">Type II secretion system F family protein</fullName>
    </submittedName>
</protein>
<evidence type="ECO:0000256" key="1">
    <source>
        <dbReference type="ARBA" id="ARBA00004651"/>
    </source>
</evidence>
<accession>A0ABT0R383</accession>
<evidence type="ECO:0000256" key="6">
    <source>
        <dbReference type="SAM" id="Phobius"/>
    </source>
</evidence>
<organism evidence="8 9">
    <name type="scientific">Brachybacterium equifaecis</name>
    <dbReference type="NCBI Taxonomy" id="2910770"/>
    <lineage>
        <taxon>Bacteria</taxon>
        <taxon>Bacillati</taxon>
        <taxon>Actinomycetota</taxon>
        <taxon>Actinomycetes</taxon>
        <taxon>Micrococcales</taxon>
        <taxon>Dermabacteraceae</taxon>
        <taxon>Brachybacterium</taxon>
    </lineage>
</organism>
<reference evidence="8" key="1">
    <citation type="submission" date="2022-02" db="EMBL/GenBank/DDBJ databases">
        <authorList>
            <person name="Lee M."/>
            <person name="Kim S.-J."/>
            <person name="Jung M.-Y."/>
        </authorList>
    </citation>
    <scope>NUCLEOTIDE SEQUENCE</scope>
    <source>
        <strain evidence="8">JHP9</strain>
    </source>
</reference>
<keyword evidence="2" id="KW-1003">Cell membrane</keyword>
<dbReference type="RefSeq" id="WP_249737999.1">
    <property type="nucleotide sequence ID" value="NZ_JAKNCJ010000006.1"/>
</dbReference>
<keyword evidence="9" id="KW-1185">Reference proteome</keyword>
<evidence type="ECO:0000259" key="7">
    <source>
        <dbReference type="Pfam" id="PF00482"/>
    </source>
</evidence>
<feature type="transmembrane region" description="Helical" evidence="6">
    <location>
        <begin position="6"/>
        <end position="26"/>
    </location>
</feature>
<sequence length="291" mass="31013">MIDGAFVGTIAGIGLLLVWLSFWEGSAPRVRRTGPVSAWLEQVRDDLVAVGLGTLPAAAVPAISLGAGAGMLIIIWSISGALIPAAAIGAVISLVPPLVLRSLARARRSALRDAWPEVVDHLTSAIRAGMSLPEALGQLGEHGPEQLRPQFSEFARDYQASGSFASSLDRLKDRLADPVADRIVEALRITRDVGGTDLGVLLRTLSAFLREDARTRAELEARQSWTVNASRLALAAPWIVLALMSTRPQAAQAYDTPAGLLVIIVAAVVSVIAYRVMLAIARLPQDERVLR</sequence>
<dbReference type="EMBL" id="JAKNCJ010000006">
    <property type="protein sequence ID" value="MCL6423918.1"/>
    <property type="molecule type" value="Genomic_DNA"/>
</dbReference>
<keyword evidence="5 6" id="KW-0472">Membrane</keyword>
<keyword evidence="4 6" id="KW-1133">Transmembrane helix</keyword>
<dbReference type="Gene3D" id="1.20.81.30">
    <property type="entry name" value="Type II secretion system (T2SS), domain F"/>
    <property type="match status" value="1"/>
</dbReference>
<proteinExistence type="predicted"/>
<name>A0ABT0R383_9MICO</name>
<feature type="transmembrane region" description="Helical" evidence="6">
    <location>
        <begin position="81"/>
        <end position="100"/>
    </location>
</feature>
<evidence type="ECO:0000256" key="5">
    <source>
        <dbReference type="ARBA" id="ARBA00023136"/>
    </source>
</evidence>
<evidence type="ECO:0000256" key="3">
    <source>
        <dbReference type="ARBA" id="ARBA00022692"/>
    </source>
</evidence>
<dbReference type="Pfam" id="PF00482">
    <property type="entry name" value="T2SSF"/>
    <property type="match status" value="1"/>
</dbReference>
<dbReference type="InterPro" id="IPR018076">
    <property type="entry name" value="T2SS_GspF_dom"/>
</dbReference>
<evidence type="ECO:0000313" key="8">
    <source>
        <dbReference type="EMBL" id="MCL6423918.1"/>
    </source>
</evidence>
<dbReference type="Proteomes" id="UP001203761">
    <property type="component" value="Unassembled WGS sequence"/>
</dbReference>
<feature type="transmembrane region" description="Helical" evidence="6">
    <location>
        <begin position="225"/>
        <end position="246"/>
    </location>
</feature>
<dbReference type="PANTHER" id="PTHR35007">
    <property type="entry name" value="INTEGRAL MEMBRANE PROTEIN-RELATED"/>
    <property type="match status" value="1"/>
</dbReference>
<evidence type="ECO:0000256" key="2">
    <source>
        <dbReference type="ARBA" id="ARBA00022475"/>
    </source>
</evidence>
<keyword evidence="3 6" id="KW-0812">Transmembrane</keyword>
<evidence type="ECO:0000313" key="9">
    <source>
        <dbReference type="Proteomes" id="UP001203761"/>
    </source>
</evidence>
<feature type="transmembrane region" description="Helical" evidence="6">
    <location>
        <begin position="47"/>
        <end position="75"/>
    </location>
</feature>
<feature type="domain" description="Type II secretion system protein GspF" evidence="7">
    <location>
        <begin position="120"/>
        <end position="244"/>
    </location>
</feature>